<accession>A0ABW2FEG1</accession>
<dbReference type="RefSeq" id="WP_378044799.1">
    <property type="nucleotide sequence ID" value="NZ_JBHMDN010000006.1"/>
</dbReference>
<feature type="domain" description="Glycosyl hydrolase family 95 catalytic" evidence="3">
    <location>
        <begin position="287"/>
        <end position="701"/>
    </location>
</feature>
<evidence type="ECO:0000259" key="2">
    <source>
        <dbReference type="Pfam" id="PF21307"/>
    </source>
</evidence>
<dbReference type="InterPro" id="IPR027414">
    <property type="entry name" value="GH95_N_dom"/>
</dbReference>
<dbReference type="Pfam" id="PF22124">
    <property type="entry name" value="Glyco_hydro_95_cat"/>
    <property type="match status" value="1"/>
</dbReference>
<evidence type="ECO:0000259" key="3">
    <source>
        <dbReference type="Pfam" id="PF22124"/>
    </source>
</evidence>
<dbReference type="SUPFAM" id="SSF48208">
    <property type="entry name" value="Six-hairpin glycosidases"/>
    <property type="match status" value="1"/>
</dbReference>
<dbReference type="InterPro" id="IPR013780">
    <property type="entry name" value="Glyco_hydro_b"/>
</dbReference>
<dbReference type="Pfam" id="PF14498">
    <property type="entry name" value="Glyco_hyd_65N_2"/>
    <property type="match status" value="1"/>
</dbReference>
<dbReference type="Pfam" id="PF21307">
    <property type="entry name" value="Glyco_hydro_95_C"/>
    <property type="match status" value="1"/>
</dbReference>
<gene>
    <name evidence="4" type="ORF">ACFQMJ_23360</name>
</gene>
<comment type="caution">
    <text evidence="4">The sequence shown here is derived from an EMBL/GenBank/DDBJ whole genome shotgun (WGS) entry which is preliminary data.</text>
</comment>
<dbReference type="InterPro" id="IPR054363">
    <property type="entry name" value="GH95_cat"/>
</dbReference>
<feature type="domain" description="Alpha fucosidase A-like C-terminal" evidence="2">
    <location>
        <begin position="703"/>
        <end position="796"/>
    </location>
</feature>
<dbReference type="InterPro" id="IPR008928">
    <property type="entry name" value="6-hairpin_glycosidase_sf"/>
</dbReference>
<dbReference type="GO" id="GO:0016787">
    <property type="term" value="F:hydrolase activity"/>
    <property type="evidence" value="ECO:0007669"/>
    <property type="project" value="UniProtKB-KW"/>
</dbReference>
<protein>
    <submittedName>
        <fullName evidence="4">Glycoside hydrolase N-terminal domain-containing protein</fullName>
    </submittedName>
</protein>
<keyword evidence="5" id="KW-1185">Reference proteome</keyword>
<organism evidence="4 5">
    <name type="scientific">Cohnella cellulosilytica</name>
    <dbReference type="NCBI Taxonomy" id="986710"/>
    <lineage>
        <taxon>Bacteria</taxon>
        <taxon>Bacillati</taxon>
        <taxon>Bacillota</taxon>
        <taxon>Bacilli</taxon>
        <taxon>Bacillales</taxon>
        <taxon>Paenibacillaceae</taxon>
        <taxon>Cohnella</taxon>
    </lineage>
</organism>
<dbReference type="InterPro" id="IPR016518">
    <property type="entry name" value="Alpha-L-fucosidase"/>
</dbReference>
<evidence type="ECO:0000259" key="1">
    <source>
        <dbReference type="Pfam" id="PF14498"/>
    </source>
</evidence>
<dbReference type="InterPro" id="IPR049053">
    <property type="entry name" value="AFCA-like_C"/>
</dbReference>
<dbReference type="Gene3D" id="2.70.98.50">
    <property type="entry name" value="putative glycoside hydrolase family protein from bacillus halodurans"/>
    <property type="match status" value="1"/>
</dbReference>
<reference evidence="5" key="1">
    <citation type="journal article" date="2019" name="Int. J. Syst. Evol. Microbiol.">
        <title>The Global Catalogue of Microorganisms (GCM) 10K type strain sequencing project: providing services to taxonomists for standard genome sequencing and annotation.</title>
        <authorList>
            <consortium name="The Broad Institute Genomics Platform"/>
            <consortium name="The Broad Institute Genome Sequencing Center for Infectious Disease"/>
            <person name="Wu L."/>
            <person name="Ma J."/>
        </authorList>
    </citation>
    <scope>NUCLEOTIDE SEQUENCE [LARGE SCALE GENOMIC DNA]</scope>
    <source>
        <strain evidence="5">KCTC 12907</strain>
    </source>
</reference>
<feature type="domain" description="Glycosyl hydrolase family 95 N-terminal" evidence="1">
    <location>
        <begin position="12"/>
        <end position="258"/>
    </location>
</feature>
<proteinExistence type="predicted"/>
<evidence type="ECO:0000313" key="5">
    <source>
        <dbReference type="Proteomes" id="UP001596378"/>
    </source>
</evidence>
<dbReference type="PANTHER" id="PTHR31084:SF0">
    <property type="entry name" value="ALPHA-L-FUCOSIDASE 2"/>
    <property type="match status" value="1"/>
</dbReference>
<dbReference type="EMBL" id="JBHTAI010000016">
    <property type="protein sequence ID" value="MFC7151488.1"/>
    <property type="molecule type" value="Genomic_DNA"/>
</dbReference>
<dbReference type="PANTHER" id="PTHR31084">
    <property type="entry name" value="ALPHA-L-FUCOSIDASE 2"/>
    <property type="match status" value="1"/>
</dbReference>
<evidence type="ECO:0000313" key="4">
    <source>
        <dbReference type="EMBL" id="MFC7151488.1"/>
    </source>
</evidence>
<dbReference type="Proteomes" id="UP001596378">
    <property type="component" value="Unassembled WGS sequence"/>
</dbReference>
<sequence>MRPLTNENKLKLWYRQPASEWVEALPLGNGRLGGMAFGGVKHERIQLNEDTLWSGRPTDPNNYGAAAHLEEVRRLNLAGQYAEAQTLIEEHMLGPWVESYQSMGDLRLEFDGDEQVEDYRRELDLRDAVFRTRFIRQGVRHTREVFVSEPDQVMVIRLAVDRPGKLHFQASLDSPLNYSVRQADGRRIALTGQSPAHVEPYHVDTEQSVFYEEGQGLTFAVHLQAASTDGKAETHGNRIVVRNATEAVLLLAAATSYNGFDRDPRKDGQDPDRLCVSRLNEASGRTWEQLLSRHTADYRRLFERVDWRLETPGLDELPTDERIEALRAGKSDPQMAVLFYQYGRYLLISSSRPGTQAATLQGIWNDMTRPPWACCYTININTQMNYWAAEANHLAECHEPLFDLLDDLRVTGARTAKVHYNSGGWVAHHSTDLWRTATPSGGPSKGPASWAFWPMGGVWLCQHLWEHYEFGGDLDFLKRRAYPIMKGAAEFCLDWLVEDGEGHLVTNPSTSPENTFIGPDGRKAAVSLSSTMDTSLIRELFTRCIEASSILGFDDEFRRTLEQARSRLLPLQIGRYGQLQEWFRDFEESEPGHRHTAHLYALHPGNEIIPPRHPELAEAVRTTLKRRREHEKLDTIGWCFAWMISMYARLEDGDTAHDYLEKLLRNPFPNLFNAHRHPKLVFYPLTIEANFGATAGIAELLLQSHGEEIRLLPALPSAWPDGGIRGLRARGGFEVAMEWRSGKLTKAEIVSRSGRTCQVRAGTPFSVVSAESGERSLSDDRGEAQFATLQGGRYIIETKF</sequence>
<dbReference type="InterPro" id="IPR012341">
    <property type="entry name" value="6hp_glycosidase-like_sf"/>
</dbReference>
<name>A0ABW2FEG1_9BACL</name>
<keyword evidence="4" id="KW-0378">Hydrolase</keyword>
<dbReference type="PIRSF" id="PIRSF007663">
    <property type="entry name" value="UCP007663"/>
    <property type="match status" value="1"/>
</dbReference>
<dbReference type="Gene3D" id="1.50.10.10">
    <property type="match status" value="1"/>
</dbReference>
<dbReference type="Gene3D" id="2.60.40.1180">
    <property type="entry name" value="Golgi alpha-mannosidase II"/>
    <property type="match status" value="1"/>
</dbReference>